<name>A0A0P6XCJ0_9CHLR</name>
<dbReference type="InterPro" id="IPR036259">
    <property type="entry name" value="MFS_trans_sf"/>
</dbReference>
<evidence type="ECO:0000313" key="3">
    <source>
        <dbReference type="Proteomes" id="UP000050430"/>
    </source>
</evidence>
<gene>
    <name evidence="2" type="ORF">ADM99_05570</name>
</gene>
<dbReference type="RefSeq" id="WP_062421367.1">
    <property type="nucleotide sequence ID" value="NZ_BBYA01000008.1"/>
</dbReference>
<evidence type="ECO:0000256" key="1">
    <source>
        <dbReference type="SAM" id="Phobius"/>
    </source>
</evidence>
<comment type="caution">
    <text evidence="2">The sequence shown here is derived from an EMBL/GenBank/DDBJ whole genome shotgun (WGS) entry which is preliminary data.</text>
</comment>
<dbReference type="Proteomes" id="UP000050430">
    <property type="component" value="Unassembled WGS sequence"/>
</dbReference>
<dbReference type="AlphaFoldDB" id="A0A0P6XCJ0"/>
<feature type="transmembrane region" description="Helical" evidence="1">
    <location>
        <begin position="73"/>
        <end position="92"/>
    </location>
</feature>
<proteinExistence type="predicted"/>
<feature type="transmembrane region" description="Helical" evidence="1">
    <location>
        <begin position="40"/>
        <end position="61"/>
    </location>
</feature>
<keyword evidence="1" id="KW-1133">Transmembrane helix</keyword>
<accession>A0A0P6XCJ0</accession>
<reference evidence="2 3" key="1">
    <citation type="submission" date="2015-07" db="EMBL/GenBank/DDBJ databases">
        <title>Genome sequence of Leptolinea tardivitalis DSM 16556.</title>
        <authorList>
            <person name="Hemp J."/>
            <person name="Ward L.M."/>
            <person name="Pace L.A."/>
            <person name="Fischer W.W."/>
        </authorList>
    </citation>
    <scope>NUCLEOTIDE SEQUENCE [LARGE SCALE GENOMIC DNA]</scope>
    <source>
        <strain evidence="2 3">YMTK-2</strain>
    </source>
</reference>
<keyword evidence="3" id="KW-1185">Reference proteome</keyword>
<dbReference type="SUPFAM" id="SSF103473">
    <property type="entry name" value="MFS general substrate transporter"/>
    <property type="match status" value="1"/>
</dbReference>
<sequence length="134" mass="15079">MNHDFPRLPVLLTSLFLTVTGLGGLAVIIINTVPTLGPRWLFYFFLFLSISGLSMPATDFLNRRFPSRPRAGANVIVRQSVWVGVYGCILAWLQFGRILNSGLVLFLATGIIAIELLIRMNERSRYELTVHDEN</sequence>
<dbReference type="OrthoDB" id="166449at2"/>
<feature type="transmembrane region" description="Helical" evidence="1">
    <location>
        <begin position="98"/>
        <end position="118"/>
    </location>
</feature>
<dbReference type="EMBL" id="LGCK01000007">
    <property type="protein sequence ID" value="KPL72585.1"/>
    <property type="molecule type" value="Genomic_DNA"/>
</dbReference>
<protein>
    <submittedName>
        <fullName evidence="2">Uncharacterized protein</fullName>
    </submittedName>
</protein>
<feature type="transmembrane region" description="Helical" evidence="1">
    <location>
        <begin position="12"/>
        <end position="34"/>
    </location>
</feature>
<evidence type="ECO:0000313" key="2">
    <source>
        <dbReference type="EMBL" id="KPL72585.1"/>
    </source>
</evidence>
<keyword evidence="1" id="KW-0472">Membrane</keyword>
<keyword evidence="1" id="KW-0812">Transmembrane</keyword>
<organism evidence="2 3">
    <name type="scientific">Leptolinea tardivitalis</name>
    <dbReference type="NCBI Taxonomy" id="229920"/>
    <lineage>
        <taxon>Bacteria</taxon>
        <taxon>Bacillati</taxon>
        <taxon>Chloroflexota</taxon>
        <taxon>Anaerolineae</taxon>
        <taxon>Anaerolineales</taxon>
        <taxon>Anaerolineaceae</taxon>
        <taxon>Leptolinea</taxon>
    </lineage>
</organism>